<proteinExistence type="predicted"/>
<keyword evidence="2" id="KW-1185">Reference proteome</keyword>
<accession>A0ACC7XUV9</accession>
<protein>
    <submittedName>
        <fullName evidence="1">Uncharacterized protein</fullName>
    </submittedName>
</protein>
<evidence type="ECO:0000313" key="2">
    <source>
        <dbReference type="Proteomes" id="UP000556843"/>
    </source>
</evidence>
<name>A0ACC7XUV9_9ACTN</name>
<evidence type="ECO:0000313" key="1">
    <source>
        <dbReference type="EMBL" id="NUV73402.1"/>
    </source>
</evidence>
<gene>
    <name evidence="1" type="ORF">G6W56_04255</name>
</gene>
<organism evidence="1 2">
    <name type="scientific">Streptomyces fungicidicus</name>
    <dbReference type="NCBI Taxonomy" id="68203"/>
    <lineage>
        <taxon>Bacteria</taxon>
        <taxon>Bacillati</taxon>
        <taxon>Actinomycetota</taxon>
        <taxon>Actinomycetes</taxon>
        <taxon>Kitasatosporales</taxon>
        <taxon>Streptomycetaceae</taxon>
        <taxon>Streptomyces</taxon>
    </lineage>
</organism>
<comment type="caution">
    <text evidence="1">The sequence shown here is derived from an EMBL/GenBank/DDBJ whole genome shotgun (WGS) entry which is preliminary data.</text>
</comment>
<dbReference type="Proteomes" id="UP000556843">
    <property type="component" value="Unassembled WGS sequence"/>
</dbReference>
<sequence length="231" mass="23835">MSHTESLVRAVRALLFALVCVSLAGSGHALSSAHAVSPEVLVAAFWSIVVAAWFAAGRARGPLAICAGTLGTQLLLHVAFSWAHTVPEPGSSSHAYPGAHMGGAGMPDAANPSAWDMLATGDTSSMTAAHLLAALGCAWWLSHGERALTQLAHAASAEFVRTFRIPLPAPLVVVRPRSFPAPRSAPAAGHLVLGHVVTRRGPPVGSRRPADASDRVPEAGLAPTPPRLVHP</sequence>
<dbReference type="EMBL" id="JAANNW010000003">
    <property type="protein sequence ID" value="NUV73402.1"/>
    <property type="molecule type" value="Genomic_DNA"/>
</dbReference>
<reference evidence="1" key="1">
    <citation type="submission" date="2020-03" db="EMBL/GenBank/DDBJ databases">
        <title>Complete genome sequence of sixteen Streptomyces strains facilitates identification of candidate genes involved in plant growth-promotion in grain legumes and cereals.</title>
        <authorList>
            <person name="Gopalakrishnan S."/>
            <person name="Thakur V."/>
            <person name="Saxena R."/>
            <person name="Vadlamudi S."/>
            <person name="Purohit S."/>
            <person name="Kumar V."/>
            <person name="Rathore A."/>
            <person name="Chitikineni A."/>
            <person name="Varshney R.K."/>
        </authorList>
    </citation>
    <scope>NUCLEOTIDE SEQUENCE</scope>
    <source>
        <strain evidence="1">CAI-93</strain>
    </source>
</reference>